<comment type="caution">
    <text evidence="1">The sequence shown here is derived from an EMBL/GenBank/DDBJ whole genome shotgun (WGS) entry which is preliminary data.</text>
</comment>
<protein>
    <submittedName>
        <fullName evidence="1">Uncharacterized protein</fullName>
    </submittedName>
</protein>
<organism evidence="1 2">
    <name type="scientific">Meloidogyne enterolobii</name>
    <name type="common">Root-knot nematode worm</name>
    <name type="synonym">Meloidogyne mayaguensis</name>
    <dbReference type="NCBI Taxonomy" id="390850"/>
    <lineage>
        <taxon>Eukaryota</taxon>
        <taxon>Metazoa</taxon>
        <taxon>Ecdysozoa</taxon>
        <taxon>Nematoda</taxon>
        <taxon>Chromadorea</taxon>
        <taxon>Rhabditida</taxon>
        <taxon>Tylenchina</taxon>
        <taxon>Tylenchomorpha</taxon>
        <taxon>Tylenchoidea</taxon>
        <taxon>Meloidogynidae</taxon>
        <taxon>Meloidogyninae</taxon>
        <taxon>Meloidogyne</taxon>
    </lineage>
</organism>
<sequence length="180" mass="21019">MAKNKRALNLPHPVLKFFPLNIKWSIIRVSKDFDIFVLKLQGNWIVNIIFTKTTIKDNFNKAMGYLQSLDGKEDTLTETQLKFFCNEFDDVFMGFKWNAKFSEGIAQVIKDVKWQFFEKNKPAFIVKKDRLHSLFQNSITVALVADSALDDWLRFSEEVVTTLHLLMNRYAKSRGMLSAR</sequence>
<name>A0ACB1AG66_MELEN</name>
<evidence type="ECO:0000313" key="1">
    <source>
        <dbReference type="EMBL" id="CAK5089542.1"/>
    </source>
</evidence>
<evidence type="ECO:0000313" key="2">
    <source>
        <dbReference type="Proteomes" id="UP001497535"/>
    </source>
</evidence>
<dbReference type="EMBL" id="CAVMJV010000077">
    <property type="protein sequence ID" value="CAK5089542.1"/>
    <property type="molecule type" value="Genomic_DNA"/>
</dbReference>
<accession>A0ACB1AG66</accession>
<keyword evidence="2" id="KW-1185">Reference proteome</keyword>
<reference evidence="1" key="1">
    <citation type="submission" date="2023-11" db="EMBL/GenBank/DDBJ databases">
        <authorList>
            <person name="Poullet M."/>
        </authorList>
    </citation>
    <scope>NUCLEOTIDE SEQUENCE</scope>
    <source>
        <strain evidence="1">E1834</strain>
    </source>
</reference>
<gene>
    <name evidence="1" type="ORF">MENTE1834_LOCUS37258</name>
</gene>
<proteinExistence type="predicted"/>
<dbReference type="Proteomes" id="UP001497535">
    <property type="component" value="Unassembled WGS sequence"/>
</dbReference>